<dbReference type="PANTHER" id="PTHR24330:SF19">
    <property type="entry name" value="MEDIATOR OF RNA POLYMERASE II TRANSCRIPTION SUBUNIT 29"/>
    <property type="match status" value="1"/>
</dbReference>
<evidence type="ECO:0000256" key="1">
    <source>
        <dbReference type="SAM" id="MobiDB-lite"/>
    </source>
</evidence>
<gene>
    <name evidence="4" type="primary">LOC34623500</name>
</gene>
<feature type="region of interest" description="Disordered" evidence="1">
    <location>
        <begin position="357"/>
        <end position="392"/>
    </location>
</feature>
<feature type="compositionally biased region" description="Low complexity" evidence="1">
    <location>
        <begin position="987"/>
        <end position="999"/>
    </location>
</feature>
<feature type="region of interest" description="Disordered" evidence="1">
    <location>
        <begin position="1307"/>
        <end position="1331"/>
    </location>
</feature>
<dbReference type="InterPro" id="IPR022099">
    <property type="entry name" value="DUF3638"/>
</dbReference>
<feature type="region of interest" description="Disordered" evidence="1">
    <location>
        <begin position="984"/>
        <end position="1017"/>
    </location>
</feature>
<evidence type="ECO:0000259" key="2">
    <source>
        <dbReference type="Pfam" id="PF12340"/>
    </source>
</evidence>
<dbReference type="GeneID" id="34623500"/>
<feature type="non-terminal residue" evidence="4">
    <location>
        <position position="2709"/>
    </location>
</feature>
<feature type="region of interest" description="Disordered" evidence="1">
    <location>
        <begin position="1376"/>
        <end position="1430"/>
    </location>
</feature>
<dbReference type="SUPFAM" id="SSF52540">
    <property type="entry name" value="P-loop containing nucleoside triphosphate hydrolases"/>
    <property type="match status" value="1"/>
</dbReference>
<organism evidence="3 4">
    <name type="scientific">Cyclospora cayetanensis</name>
    <dbReference type="NCBI Taxonomy" id="88456"/>
    <lineage>
        <taxon>Eukaryota</taxon>
        <taxon>Sar</taxon>
        <taxon>Alveolata</taxon>
        <taxon>Apicomplexa</taxon>
        <taxon>Conoidasida</taxon>
        <taxon>Coccidia</taxon>
        <taxon>Eucoccidiorida</taxon>
        <taxon>Eimeriorina</taxon>
        <taxon>Eimeriidae</taxon>
        <taxon>Cyclospora</taxon>
    </lineage>
</organism>
<reference evidence="4" key="1">
    <citation type="submission" date="2025-08" db="UniProtKB">
        <authorList>
            <consortium name="RefSeq"/>
        </authorList>
    </citation>
    <scope>IDENTIFICATION</scope>
</reference>
<feature type="compositionally biased region" description="Low complexity" evidence="1">
    <location>
        <begin position="308"/>
        <end position="325"/>
    </location>
</feature>
<proteinExistence type="predicted"/>
<accession>A0A6P6S375</accession>
<feature type="compositionally biased region" description="Basic and acidic residues" evidence="1">
    <location>
        <begin position="1389"/>
        <end position="1401"/>
    </location>
</feature>
<evidence type="ECO:0000313" key="4">
    <source>
        <dbReference type="RefSeq" id="XP_026193735.1"/>
    </source>
</evidence>
<protein>
    <submittedName>
        <fullName evidence="4">Uncharacterized protein LOC34623500</fullName>
    </submittedName>
</protein>
<feature type="non-terminal residue" evidence="4">
    <location>
        <position position="1"/>
    </location>
</feature>
<dbReference type="InterPro" id="IPR027417">
    <property type="entry name" value="P-loop_NTPase"/>
</dbReference>
<keyword evidence="3" id="KW-1185">Reference proteome</keyword>
<feature type="compositionally biased region" description="Low complexity" evidence="1">
    <location>
        <begin position="1307"/>
        <end position="1327"/>
    </location>
</feature>
<dbReference type="InterPro" id="IPR052145">
    <property type="entry name" value="Mediator/Homeobox_domain"/>
</dbReference>
<feature type="domain" description="DUF3638" evidence="2">
    <location>
        <begin position="2225"/>
        <end position="2366"/>
    </location>
</feature>
<dbReference type="Pfam" id="PF12340">
    <property type="entry name" value="DUF3638"/>
    <property type="match status" value="1"/>
</dbReference>
<name>A0A6P6S375_9EIME</name>
<sequence length="2709" mass="286965">TGANSSKSSSNANNVSGCGFAAAIRGLECSAETAQVLQKYLKRLSRRVSEEVVPLLRGWLHGALDCCDLSAACKLHAHLLLTTKDVLWEDLTCKTVSEIVSSMFFLFAHHAFAGSLTSPLLLQQHAGLRGVNSGSAASAATRSGLPPAAAAADGPAAAGVRDGGAAAGAAAAGGAAAGAAGAAAAAGEALGVSDAEIFQLLQQHRLKLIRWLDIHADAAGGVLESAIQAVTFAGSRMSAARAAAAAAASAAAAAAAEGHDSAAAALAACAAAANALGVAGSTAISNSSSCPALTAPAALLPAAPSPKAAATTASSSSSTLAAATPEKAVGTRRWRAVGGLGVSGRYIPAAAATSAVGGSSGLHQDAAAEASASSRGSMELDEQQQEQQKAGGGVGLLRGAVVAVHAAMKRSTMRLLGGEAPPPLAAAGQATTYAAALKASLAMESEVQANLQTAELSLRQNHMQLLGAWVNSFSDFLRLFGVVSHMSPIQTAVVEETQERLWVRLLGLDHDLVRWSPCPAFFSGSDALQSAFPREYRVGSSSCFEAEEAWVAPHAEAFFSSHFVGSQVYIQRAPRLRGLQAAQQLFGDWTRGVSRKAAHAAAAVAAATGAAASPSAAASLPAVQGSVGKGKESSPVLREKGAAVSSYSGHNSSLDSCTCMMRFCVWVPDASRMEANDLREWLPVEAAGPVEFQALAEAFEAQAARRPEGPTVCVHCCCPRCYASAALLTSGVAAAAAAAAAVSGGAAASAEAGSEKAPLVLKEVLFVRSPPGVFVFDLVESGRQVFRQLCFSSRLRTSFDCSPTKRLGPPVGASSSEAPELAAGSIYAVPDLGLASEEEIATAAAAAAAAAAGEEGAGGAVAATAAAVASDMALHAVPGLEAKGLYSSSLVIARRRGTGGSREVFVPSRHLRGLLPYCLLEDFEFWVCDELSLLTGYQRARAAERMLTPYRLYIHLIHTAEGPGLAAEASAVIRRVPLKTRNEAPKTAAAATAAGGTRAFPHSATGSSTKSFEKEEEDLSAPAQTLVNLMLAPDQSPLGHLRDSLLRVEALSHILVWTQSARMPQGPQDVEALSCDEGNVDAIELPRLGVSFKAVRLPQRVTPSTQQGQQTPQVKFVCEQHAGLFLASGNILRSSLASRVLQGLQPSLLLSNDEGELFLLIAASNKPLRVLRNPFARDVLLTPQQLQASSSSASPRAAAAAAAAAAVNAFNPWAAAERQREVDERLLLQTDLVLDIASPEVVFDPSDSSWISAFPGSRHYLCSLHASRSFLFIPTVASGLYVLLLRYLSRQFEAFCSMADSLSLSETDGSSGSSHCSSSGSSGGKESAAAVRGLGEEGEIWRHINSLMGRYSDPHPDAVASRLRLWLAANRQGLTAQPTGGQAAGDVQQHQDHHQQQRESSHGSSKPHGSSISSSSTSSSSSSSSSSRYRGSQWKKRFGSLLGLSWGSERSAEGLMLDTPATGAGRRVFRIDTSWPLMQDVLAYVRRQRFVSAACRLPLAEELELLRLCNTANQALPEITNRQTIVEALLQQQHGPPPSDAPSAARIQEEPLIGIPARSGSEEKESRLRLLFSLDGVQAVRTVCPSRPHIEDFDASDASAALTPLTCLSALTDACGGSMVYRRPDEELLRGAEGLEFVGKTLDRGVKISDFMLLYELLTDALPLRVAPGEAPRLWGALLLRCLPSWDLRNKGRLLSILRLLLANPHLTGSFPQLHEEKKSRLPLGLAFRSPEPLQHFFKDISQALLTLRETAQLRLPAVAPEGLLGSIPDSTAVFGSSHWTRRFLTSSRITDFACEARLLLPFDGAEYVDVMEAAAAQAVVAADASGSSSSNKQAQAEQLQEVRAAAAAAAREVVVDCELLRALMRKPLEEIAEGPLLTFDAAGDDEEGLQGTLPFDLSLHPISGTAIGKNTIQRLKHEVAAHAKQQQEASQRLCLAGYRREEIADLLLSPSCLSSRVSDLSGLRQRLLQCFLRDGKFVERGIRLLQALATHVKGLDEAAPAEHRQQSHQDQQELLLAALKQQEEIDKNDLSRWRVRCMQWAYALGRAAGTEATVSFDSLVSLSMSANAGEVLLLLNPFLTPKMVRDILSLVGAVMLAVNRRSQICRCLQGIVELMQLLKTFSSRARVAAREGSQPKQHLEGGGRAVAAAPSVATSSEMQKLLSQAIPALHMKAQSVAEQISSERHYMQAVVAAPGDAAAVLEESGLPPSAVPPERGTVPGASYDPRYLVFEFAYGLLLRQPQVALLRQFRDSVNAGRSLCHQMIMGSGKTTVVSPLLALLLADGKRLVVSVVPPALLHFSRASLRERFSAIFQKGVFVLSFARTDAVSAALYLKLLQTRDSRGIVITTPTAIKSFLLKALQLMHFLQAANAANPTKGTLAQSFLAAESLGASHLKKLQSQLSKFLRMPRTGSGTTLGELEDGFPSASPHTMTEQQLRSCRRELDMALRVLELFRAGVLIIDEVDEVLQPLKSELHWPLGQRQPLDFTARQGFSAFPAATSHPPSQKQPKHAAGAAATAAMAAAAATAAATAAAGAPDDASDPLIAARQCEQPLQWLFEDDEGMRWQLPWFLLDPLFYFQSGQTTIPCTGTAEMWRLLGLIRHALQQGIRQRALQQTPHLLLLSPVWYQDHLKPLLAQWLSLFFALKKLAGISHDQQQQYIVSAQRPFRKAARKHCGEASGSSPQDVESGEGMAVLLVATRLTESEQSA</sequence>
<dbReference type="PANTHER" id="PTHR24330">
    <property type="entry name" value="HOMEOBOX PROTEIN BARH-LIKE"/>
    <property type="match status" value="1"/>
</dbReference>
<feature type="compositionally biased region" description="Low complexity" evidence="1">
    <location>
        <begin position="1402"/>
        <end position="1427"/>
    </location>
</feature>
<dbReference type="RefSeq" id="XP_026193735.1">
    <property type="nucleotide sequence ID" value="XM_026337950.1"/>
</dbReference>
<dbReference type="Proteomes" id="UP000515125">
    <property type="component" value="Unplaced"/>
</dbReference>
<feature type="region of interest" description="Disordered" evidence="1">
    <location>
        <begin position="308"/>
        <end position="328"/>
    </location>
</feature>
<evidence type="ECO:0000313" key="3">
    <source>
        <dbReference type="Proteomes" id="UP000515125"/>
    </source>
</evidence>
<dbReference type="OrthoDB" id="342844at2759"/>